<keyword evidence="5 11" id="KW-0378">Hydrolase</keyword>
<dbReference type="PROSITE" id="PS51257">
    <property type="entry name" value="PROKAR_LIPOPROTEIN"/>
    <property type="match status" value="1"/>
</dbReference>
<evidence type="ECO:0000256" key="1">
    <source>
        <dbReference type="ARBA" id="ARBA00001049"/>
    </source>
</evidence>
<keyword evidence="4 11" id="KW-0808">Transferase</keyword>
<dbReference type="Gene3D" id="3.60.20.40">
    <property type="match status" value="1"/>
</dbReference>
<dbReference type="NCBIfam" id="TIGR00066">
    <property type="entry name" value="g_glut_trans"/>
    <property type="match status" value="1"/>
</dbReference>
<comment type="caution">
    <text evidence="14">The sequence shown here is derived from an EMBL/GenBank/DDBJ whole genome shotgun (WGS) entry which is preliminary data.</text>
</comment>
<dbReference type="PRINTS" id="PR01210">
    <property type="entry name" value="GGTRANSPTASE"/>
</dbReference>
<keyword evidence="15" id="KW-1185">Reference proteome</keyword>
<comment type="similarity">
    <text evidence="3 11">Belongs to the gamma-glutamyltransferase family.</text>
</comment>
<feature type="signal peptide" evidence="13">
    <location>
        <begin position="1"/>
        <end position="23"/>
    </location>
</feature>
<comment type="catalytic activity">
    <reaction evidence="1 11">
        <text>an S-substituted glutathione + H2O = an S-substituted L-cysteinylglycine + L-glutamate</text>
        <dbReference type="Rhea" id="RHEA:59468"/>
        <dbReference type="ChEBI" id="CHEBI:15377"/>
        <dbReference type="ChEBI" id="CHEBI:29985"/>
        <dbReference type="ChEBI" id="CHEBI:90779"/>
        <dbReference type="ChEBI" id="CHEBI:143103"/>
        <dbReference type="EC" id="3.4.19.13"/>
    </reaction>
</comment>
<reference evidence="14" key="2">
    <citation type="submission" date="2020-09" db="EMBL/GenBank/DDBJ databases">
        <authorList>
            <person name="Sun Q."/>
            <person name="Kim S."/>
        </authorList>
    </citation>
    <scope>NUCLEOTIDE SEQUENCE</scope>
    <source>
        <strain evidence="14">KCTC 42590</strain>
    </source>
</reference>
<evidence type="ECO:0000256" key="10">
    <source>
        <dbReference type="PIRSR" id="PIRSR600101-2"/>
    </source>
</evidence>
<dbReference type="Proteomes" id="UP000630923">
    <property type="component" value="Unassembled WGS sequence"/>
</dbReference>
<comment type="pathway">
    <text evidence="11">Sulfur metabolism; glutathione metabolism.</text>
</comment>
<dbReference type="GO" id="GO:0103068">
    <property type="term" value="F:leukotriene C4 gamma-glutamyl transferase activity"/>
    <property type="evidence" value="ECO:0007669"/>
    <property type="project" value="UniProtKB-EC"/>
</dbReference>
<evidence type="ECO:0000256" key="12">
    <source>
        <dbReference type="SAM" id="MobiDB-lite"/>
    </source>
</evidence>
<feature type="active site" description="Nucleophile" evidence="9">
    <location>
        <position position="394"/>
    </location>
</feature>
<dbReference type="GO" id="GO:0006750">
    <property type="term" value="P:glutathione biosynthetic process"/>
    <property type="evidence" value="ECO:0007669"/>
    <property type="project" value="UniProtKB-KW"/>
</dbReference>
<feature type="chain" id="PRO_5037311933" description="Glutathione hydrolase proenzyme" evidence="13">
    <location>
        <begin position="24"/>
        <end position="589"/>
    </location>
</feature>
<dbReference type="Gene3D" id="1.10.246.130">
    <property type="match status" value="1"/>
</dbReference>
<sequence>MKYLRSFFAAVSIVLVACGAVTAQGLKSSSSKYVAPYTFNSQFQPVLGENGMVVAQETYGSEAGLEILKAGGNAVDAAVATGFALAVTHPQAGNLGGGGFLLAYLAEEDKVIAIDFREMAPSAAHRDLFLDAEGNVDNRLARFSMKSSGVPGTVMGLVDALEKYGTMSLKDVMKPAIRLAEKGFPMTWGLYDSLARRVEHLQKNPAAKKYFYKVDGSVYERDELFKQPDLAKTLKAIANKGVKGFYEGKVADQIVAAVQAEGGIMTLEDLKGYKAIEREAVKGTYRDFTVVSMPPPSSGGVHVIQMLNILEGYDLKDMGHNSAEYVHRLTESMKYAYADRSKYLGDPDYFDVPIAGLTDKEYAAAIRAKIKDDRATPSKEISPAPKLPYESNDTTHYSTADRWGNMVAVTYTLNFTFGNGKAVDGAGFLMNNEMDDFSAKPGTPNGFGLLGGEANAIEPGKRPLSSMTPTMVFKDGKPYMVTGSPGGSTIITVVLQTILNAMEFDMNAAAATAAPRIHHQWFPDRLMVEPGFSIDTLRILKDKGHMVKANSDDPWDRILGSTQTIMVRGDGLLMGAADPRRPGAKAAAF</sequence>
<dbReference type="Pfam" id="PF01019">
    <property type="entry name" value="G_glu_transpept"/>
    <property type="match status" value="1"/>
</dbReference>
<dbReference type="GO" id="GO:0006751">
    <property type="term" value="P:glutathione catabolic process"/>
    <property type="evidence" value="ECO:0007669"/>
    <property type="project" value="UniProtKB-UniRule"/>
</dbReference>
<feature type="binding site" evidence="10">
    <location>
        <position position="487"/>
    </location>
    <ligand>
        <name>L-glutamate</name>
        <dbReference type="ChEBI" id="CHEBI:29985"/>
    </ligand>
</feature>
<comment type="subunit">
    <text evidence="11">This enzyme consists of two polypeptide chains, which are synthesized in precursor form from a single polypeptide.</text>
</comment>
<keyword evidence="11" id="KW-0317">Glutathione biosynthesis</keyword>
<feature type="binding site" evidence="10">
    <location>
        <position position="436"/>
    </location>
    <ligand>
        <name>L-glutamate</name>
        <dbReference type="ChEBI" id="CHEBI:29985"/>
    </ligand>
</feature>
<evidence type="ECO:0000256" key="9">
    <source>
        <dbReference type="PIRSR" id="PIRSR600101-1"/>
    </source>
</evidence>
<keyword evidence="13" id="KW-0732">Signal</keyword>
<feature type="binding site" evidence="10">
    <location>
        <position position="117"/>
    </location>
    <ligand>
        <name>L-glutamate</name>
        <dbReference type="ChEBI" id="CHEBI:29985"/>
    </ligand>
</feature>
<organism evidence="14 15">
    <name type="scientific">Kordiimonas sediminis</name>
    <dbReference type="NCBI Taxonomy" id="1735581"/>
    <lineage>
        <taxon>Bacteria</taxon>
        <taxon>Pseudomonadati</taxon>
        <taxon>Pseudomonadota</taxon>
        <taxon>Alphaproteobacteria</taxon>
        <taxon>Kordiimonadales</taxon>
        <taxon>Kordiimonadaceae</taxon>
        <taxon>Kordiimonas</taxon>
    </lineage>
</organism>
<evidence type="ECO:0000313" key="14">
    <source>
        <dbReference type="EMBL" id="GHF20777.1"/>
    </source>
</evidence>
<dbReference type="RefSeq" id="WP_191251330.1">
    <property type="nucleotide sequence ID" value="NZ_BNCI01000001.1"/>
</dbReference>
<evidence type="ECO:0000256" key="7">
    <source>
        <dbReference type="ARBA" id="ARBA00023315"/>
    </source>
</evidence>
<dbReference type="InterPro" id="IPR000101">
    <property type="entry name" value="GGT_peptidase"/>
</dbReference>
<dbReference type="SUPFAM" id="SSF56235">
    <property type="entry name" value="N-terminal nucleophile aminohydrolases (Ntn hydrolases)"/>
    <property type="match status" value="1"/>
</dbReference>
<comment type="catalytic activity">
    <reaction evidence="2 11">
        <text>glutathione + H2O = L-cysteinylglycine + L-glutamate</text>
        <dbReference type="Rhea" id="RHEA:28807"/>
        <dbReference type="ChEBI" id="CHEBI:15377"/>
        <dbReference type="ChEBI" id="CHEBI:29985"/>
        <dbReference type="ChEBI" id="CHEBI:57925"/>
        <dbReference type="ChEBI" id="CHEBI:61694"/>
        <dbReference type="EC" id="3.4.19.13"/>
    </reaction>
</comment>
<comment type="PTM">
    <text evidence="11">Cleaved by autocatalysis into a large and a small subunit.</text>
</comment>
<keyword evidence="7 11" id="KW-0012">Acyltransferase</keyword>
<evidence type="ECO:0000256" key="4">
    <source>
        <dbReference type="ARBA" id="ARBA00022679"/>
    </source>
</evidence>
<dbReference type="InterPro" id="IPR043137">
    <property type="entry name" value="GGT_ssub_C"/>
</dbReference>
<dbReference type="EC" id="2.3.2.2" evidence="11"/>
<evidence type="ECO:0000256" key="2">
    <source>
        <dbReference type="ARBA" id="ARBA00001089"/>
    </source>
</evidence>
<evidence type="ECO:0000256" key="3">
    <source>
        <dbReference type="ARBA" id="ARBA00009381"/>
    </source>
</evidence>
<dbReference type="EMBL" id="BNCI01000001">
    <property type="protein sequence ID" value="GHF20777.1"/>
    <property type="molecule type" value="Genomic_DNA"/>
</dbReference>
<accession>A0A919E772</accession>
<dbReference type="EC" id="3.4.19.13" evidence="11"/>
<keyword evidence="6 11" id="KW-0865">Zymogen</keyword>
<dbReference type="InterPro" id="IPR051792">
    <property type="entry name" value="GGT_bact"/>
</dbReference>
<gene>
    <name evidence="14" type="primary">ggtA</name>
    <name evidence="14" type="ORF">GCM10017044_14610</name>
</gene>
<evidence type="ECO:0000256" key="11">
    <source>
        <dbReference type="RuleBase" id="RU368036"/>
    </source>
</evidence>
<dbReference type="GO" id="GO:0036374">
    <property type="term" value="F:glutathione hydrolase activity"/>
    <property type="evidence" value="ECO:0007669"/>
    <property type="project" value="UniProtKB-UniRule"/>
</dbReference>
<dbReference type="InterPro" id="IPR029055">
    <property type="entry name" value="Ntn_hydrolases_N"/>
</dbReference>
<proteinExistence type="inferred from homology"/>
<evidence type="ECO:0000256" key="8">
    <source>
        <dbReference type="ARBA" id="ARBA00047417"/>
    </source>
</evidence>
<feature type="region of interest" description="Disordered" evidence="12">
    <location>
        <begin position="374"/>
        <end position="393"/>
    </location>
</feature>
<name>A0A919E772_9PROT</name>
<feature type="binding site" evidence="10">
    <location>
        <begin position="412"/>
        <end position="414"/>
    </location>
    <ligand>
        <name>L-glutamate</name>
        <dbReference type="ChEBI" id="CHEBI:29985"/>
    </ligand>
</feature>
<dbReference type="AlphaFoldDB" id="A0A919E772"/>
<protein>
    <recommendedName>
        <fullName evidence="11">Glutathione hydrolase proenzyme</fullName>
        <ecNumber evidence="11">2.3.2.2</ecNumber>
        <ecNumber evidence="11">3.4.19.13</ecNumber>
    </recommendedName>
    <component>
        <recommendedName>
            <fullName evidence="11">Glutathione hydrolase large chain</fullName>
        </recommendedName>
    </component>
    <component>
        <recommendedName>
            <fullName evidence="11">Glutathione hydrolase small chain</fullName>
        </recommendedName>
    </component>
</protein>
<evidence type="ECO:0000256" key="13">
    <source>
        <dbReference type="SAM" id="SignalP"/>
    </source>
</evidence>
<dbReference type="PANTHER" id="PTHR43199:SF1">
    <property type="entry name" value="GLUTATHIONE HYDROLASE PROENZYME"/>
    <property type="match status" value="1"/>
</dbReference>
<evidence type="ECO:0000256" key="5">
    <source>
        <dbReference type="ARBA" id="ARBA00022801"/>
    </source>
</evidence>
<reference evidence="14" key="1">
    <citation type="journal article" date="2014" name="Int. J. Syst. Evol. Microbiol.">
        <title>Complete genome sequence of Corynebacterium casei LMG S-19264T (=DSM 44701T), isolated from a smear-ripened cheese.</title>
        <authorList>
            <consortium name="US DOE Joint Genome Institute (JGI-PGF)"/>
            <person name="Walter F."/>
            <person name="Albersmeier A."/>
            <person name="Kalinowski J."/>
            <person name="Ruckert C."/>
        </authorList>
    </citation>
    <scope>NUCLEOTIDE SEQUENCE</scope>
    <source>
        <strain evidence="14">KCTC 42590</strain>
    </source>
</reference>
<evidence type="ECO:0000256" key="6">
    <source>
        <dbReference type="ARBA" id="ARBA00023145"/>
    </source>
</evidence>
<feature type="binding site" evidence="10">
    <location>
        <begin position="465"/>
        <end position="466"/>
    </location>
    <ligand>
        <name>L-glutamate</name>
        <dbReference type="ChEBI" id="CHEBI:29985"/>
    </ligand>
</feature>
<dbReference type="InterPro" id="IPR043138">
    <property type="entry name" value="GGT_lsub"/>
</dbReference>
<comment type="catalytic activity">
    <reaction evidence="8 11">
        <text>an N-terminal (5-L-glutamyl)-[peptide] + an alpha-amino acid = 5-L-glutamyl amino acid + an N-terminal L-alpha-aminoacyl-[peptide]</text>
        <dbReference type="Rhea" id="RHEA:23904"/>
        <dbReference type="Rhea" id="RHEA-COMP:9780"/>
        <dbReference type="Rhea" id="RHEA-COMP:9795"/>
        <dbReference type="ChEBI" id="CHEBI:77644"/>
        <dbReference type="ChEBI" id="CHEBI:78597"/>
        <dbReference type="ChEBI" id="CHEBI:78599"/>
        <dbReference type="ChEBI" id="CHEBI:78608"/>
        <dbReference type="EC" id="2.3.2.2"/>
    </reaction>
</comment>
<evidence type="ECO:0000313" key="15">
    <source>
        <dbReference type="Proteomes" id="UP000630923"/>
    </source>
</evidence>
<dbReference type="PANTHER" id="PTHR43199">
    <property type="entry name" value="GLUTATHIONE HYDROLASE"/>
    <property type="match status" value="1"/>
</dbReference>